<dbReference type="AlphaFoldDB" id="A0A512BIA0"/>
<dbReference type="Gene3D" id="2.40.50.140">
    <property type="entry name" value="Nucleic acid-binding proteins"/>
    <property type="match status" value="1"/>
</dbReference>
<dbReference type="SUPFAM" id="SSF57863">
    <property type="entry name" value="ArfGap/RecO-like zinc finger"/>
    <property type="match status" value="1"/>
</dbReference>
<evidence type="ECO:0000313" key="10">
    <source>
        <dbReference type="EMBL" id="GEO11595.1"/>
    </source>
</evidence>
<keyword evidence="11" id="KW-1185">Reference proteome</keyword>
<dbReference type="SUPFAM" id="SSF50249">
    <property type="entry name" value="Nucleic acid-binding proteins"/>
    <property type="match status" value="1"/>
</dbReference>
<evidence type="ECO:0000256" key="8">
    <source>
        <dbReference type="SAM" id="Phobius"/>
    </source>
</evidence>
<dbReference type="PANTHER" id="PTHR33991:SF1">
    <property type="entry name" value="DNA REPAIR PROTEIN RECO"/>
    <property type="match status" value="1"/>
</dbReference>
<dbReference type="GO" id="GO:0006310">
    <property type="term" value="P:DNA recombination"/>
    <property type="evidence" value="ECO:0007669"/>
    <property type="project" value="UniProtKB-UniRule"/>
</dbReference>
<dbReference type="InterPro" id="IPR022572">
    <property type="entry name" value="DNA_rep/recomb_RecO_N"/>
</dbReference>
<keyword evidence="5 7" id="KW-0234">DNA repair</keyword>
<comment type="caution">
    <text evidence="10">The sequence shown here is derived from an EMBL/GenBank/DDBJ whole genome shotgun (WGS) entry which is preliminary data.</text>
</comment>
<keyword evidence="8" id="KW-0472">Membrane</keyword>
<dbReference type="Pfam" id="PF02565">
    <property type="entry name" value="RecO_C"/>
    <property type="match status" value="1"/>
</dbReference>
<dbReference type="InterPro" id="IPR042242">
    <property type="entry name" value="RecO_C"/>
</dbReference>
<evidence type="ECO:0000313" key="11">
    <source>
        <dbReference type="Proteomes" id="UP000321513"/>
    </source>
</evidence>
<keyword evidence="8" id="KW-0812">Transmembrane</keyword>
<dbReference type="PANTHER" id="PTHR33991">
    <property type="entry name" value="DNA REPAIR PROTEIN RECO"/>
    <property type="match status" value="1"/>
</dbReference>
<evidence type="ECO:0000256" key="7">
    <source>
        <dbReference type="HAMAP-Rule" id="MF_00201"/>
    </source>
</evidence>
<dbReference type="Gene3D" id="1.20.1440.120">
    <property type="entry name" value="Recombination protein O, C-terminal domain"/>
    <property type="match status" value="1"/>
</dbReference>
<dbReference type="Proteomes" id="UP000321513">
    <property type="component" value="Unassembled WGS sequence"/>
</dbReference>
<organism evidence="10 11">
    <name type="scientific">Segetibacter aerophilus</name>
    <dbReference type="NCBI Taxonomy" id="670293"/>
    <lineage>
        <taxon>Bacteria</taxon>
        <taxon>Pseudomonadati</taxon>
        <taxon>Bacteroidota</taxon>
        <taxon>Chitinophagia</taxon>
        <taxon>Chitinophagales</taxon>
        <taxon>Chitinophagaceae</taxon>
        <taxon>Segetibacter</taxon>
    </lineage>
</organism>
<dbReference type="NCBIfam" id="TIGR00613">
    <property type="entry name" value="reco"/>
    <property type="match status" value="1"/>
</dbReference>
<dbReference type="InterPro" id="IPR037278">
    <property type="entry name" value="ARFGAP/RecO"/>
</dbReference>
<dbReference type="Pfam" id="PF11967">
    <property type="entry name" value="RecO_N"/>
    <property type="match status" value="1"/>
</dbReference>
<proteinExistence type="inferred from homology"/>
<dbReference type="GO" id="GO:0006302">
    <property type="term" value="P:double-strand break repair"/>
    <property type="evidence" value="ECO:0007669"/>
    <property type="project" value="TreeGrafter"/>
</dbReference>
<keyword evidence="8" id="KW-1133">Transmembrane helix</keyword>
<protein>
    <recommendedName>
        <fullName evidence="2 7">DNA repair protein RecO</fullName>
    </recommendedName>
    <alternativeName>
        <fullName evidence="6 7">Recombination protein O</fullName>
    </alternativeName>
</protein>
<keyword evidence="4 7" id="KW-0233">DNA recombination</keyword>
<feature type="domain" description="DNA replication/recombination mediator RecO N-terminal" evidence="9">
    <location>
        <begin position="54"/>
        <end position="134"/>
    </location>
</feature>
<gene>
    <name evidence="7 10" type="primary">recO</name>
    <name evidence="10" type="ORF">SAE01_40910</name>
</gene>
<sequence length="298" mass="34058">MRGNFKYISPQGVVSRVNLILISFVTIIKILIEHCCVALLYFFSSGSKVEIVDMTHKTKGIVLRTVKYGETSIITTVYTELFGIQSYIVKGVRQSTKKSSGKAIYFQPAAILDMIVYHNEFKNLNFIKEYQWAYLFQNLLFDVVKNTVSMYIVEMLQHSLKQPEAGAELFYLTEDTLKQLDTGSSTLTANLPLYFSLHLASELGFRIQGDYNDQTPFLDLQEGQFVEQKPSHSYFLEKQLASATSQLLSINFYNDLESIHFSRDVRKSLVVAYQNYVALHVPDFGEIKSLPVLQEIFS</sequence>
<comment type="similarity">
    <text evidence="1 7">Belongs to the RecO family.</text>
</comment>
<evidence type="ECO:0000259" key="9">
    <source>
        <dbReference type="Pfam" id="PF11967"/>
    </source>
</evidence>
<comment type="function">
    <text evidence="7">Involved in DNA repair and RecF pathway recombination.</text>
</comment>
<dbReference type="GO" id="GO:0043590">
    <property type="term" value="C:bacterial nucleoid"/>
    <property type="evidence" value="ECO:0007669"/>
    <property type="project" value="TreeGrafter"/>
</dbReference>
<dbReference type="InterPro" id="IPR012340">
    <property type="entry name" value="NA-bd_OB-fold"/>
</dbReference>
<feature type="transmembrane region" description="Helical" evidence="8">
    <location>
        <begin position="20"/>
        <end position="43"/>
    </location>
</feature>
<evidence type="ECO:0000256" key="5">
    <source>
        <dbReference type="ARBA" id="ARBA00023204"/>
    </source>
</evidence>
<name>A0A512BIA0_9BACT</name>
<evidence type="ECO:0000256" key="4">
    <source>
        <dbReference type="ARBA" id="ARBA00023172"/>
    </source>
</evidence>
<evidence type="ECO:0000256" key="1">
    <source>
        <dbReference type="ARBA" id="ARBA00007452"/>
    </source>
</evidence>
<dbReference type="EMBL" id="BJYT01000025">
    <property type="protein sequence ID" value="GEO11595.1"/>
    <property type="molecule type" value="Genomic_DNA"/>
</dbReference>
<dbReference type="InterPro" id="IPR003717">
    <property type="entry name" value="RecO"/>
</dbReference>
<accession>A0A512BIA0</accession>
<evidence type="ECO:0000256" key="6">
    <source>
        <dbReference type="ARBA" id="ARBA00033409"/>
    </source>
</evidence>
<reference evidence="10 11" key="1">
    <citation type="submission" date="2019-07" db="EMBL/GenBank/DDBJ databases">
        <title>Whole genome shotgun sequence of Segetibacter aerophilus NBRC 106135.</title>
        <authorList>
            <person name="Hosoyama A."/>
            <person name="Uohara A."/>
            <person name="Ohji S."/>
            <person name="Ichikawa N."/>
        </authorList>
    </citation>
    <scope>NUCLEOTIDE SEQUENCE [LARGE SCALE GENOMIC DNA]</scope>
    <source>
        <strain evidence="10 11">NBRC 106135</strain>
    </source>
</reference>
<dbReference type="HAMAP" id="MF_00201">
    <property type="entry name" value="RecO"/>
    <property type="match status" value="1"/>
</dbReference>
<evidence type="ECO:0000256" key="2">
    <source>
        <dbReference type="ARBA" id="ARBA00021310"/>
    </source>
</evidence>
<keyword evidence="3 7" id="KW-0227">DNA damage</keyword>
<evidence type="ECO:0000256" key="3">
    <source>
        <dbReference type="ARBA" id="ARBA00022763"/>
    </source>
</evidence>